<reference evidence="3" key="1">
    <citation type="submission" date="2023-11" db="EMBL/GenBank/DDBJ databases">
        <title>Genome assemblies of two species of porcelain crab, Petrolisthes cinctipes and Petrolisthes manimaculis (Anomura: Porcellanidae).</title>
        <authorList>
            <person name="Angst P."/>
        </authorList>
    </citation>
    <scope>NUCLEOTIDE SEQUENCE</scope>
    <source>
        <strain evidence="3">PB745_02</strain>
        <tissue evidence="3">Gill</tissue>
    </source>
</reference>
<dbReference type="EMBL" id="JAWZYT010001271">
    <property type="protein sequence ID" value="KAK4313775.1"/>
    <property type="molecule type" value="Genomic_DNA"/>
</dbReference>
<dbReference type="Pfam" id="PF13843">
    <property type="entry name" value="DDE_Tnp_1_7"/>
    <property type="match status" value="1"/>
</dbReference>
<dbReference type="Proteomes" id="UP001292094">
    <property type="component" value="Unassembled WGS sequence"/>
</dbReference>
<sequence>MSDSDLSDELYVPDIEDSESEELTDDIEDEFLLDEPREVSGGWHLISDVFSDERPEDIPEFNTDYYGLNPALGALPFSSPSDAFKAYFDDTLMNKLCEWTNARAGMYFAHHPEKRGKVNSLKWRNVTQDDMFTFISLLIGMGICKLPKMAHYWQHDWLIKGPPVFCKEVMSRDRFFSILKFLRFSSPENVKKDDPKTRIEEYLDVLRERSQTVMKPGKHIAIDEALIMWRGRLGFRQYIKTKRARFGVKAFVLCPSDEEWQGYSWNFHLYYGKDTYMIEDPNASRLSVSERIVVFLMKDLLNAGRHVITDNWYTSLRLADYLETQRTLLTGVVRSGRGPPKEVQEMKLDKKQSVFARKGNALVVKWMDKKDVCVLTTKYTANIVEHKKTYFGNKTVFFNTLKNVIRKWEV</sequence>
<organism evidence="3 4">
    <name type="scientific">Petrolisthes manimaculis</name>
    <dbReference type="NCBI Taxonomy" id="1843537"/>
    <lineage>
        <taxon>Eukaryota</taxon>
        <taxon>Metazoa</taxon>
        <taxon>Ecdysozoa</taxon>
        <taxon>Arthropoda</taxon>
        <taxon>Crustacea</taxon>
        <taxon>Multicrustacea</taxon>
        <taxon>Malacostraca</taxon>
        <taxon>Eumalacostraca</taxon>
        <taxon>Eucarida</taxon>
        <taxon>Decapoda</taxon>
        <taxon>Pleocyemata</taxon>
        <taxon>Anomura</taxon>
        <taxon>Galatheoidea</taxon>
        <taxon>Porcellanidae</taxon>
        <taxon>Petrolisthes</taxon>
    </lineage>
</organism>
<comment type="caution">
    <text evidence="3">The sequence shown here is derived from an EMBL/GenBank/DDBJ whole genome shotgun (WGS) entry which is preliminary data.</text>
</comment>
<evidence type="ECO:0000313" key="3">
    <source>
        <dbReference type="EMBL" id="KAK4313775.1"/>
    </source>
</evidence>
<dbReference type="PANTHER" id="PTHR46599:SF3">
    <property type="entry name" value="PIGGYBAC TRANSPOSABLE ELEMENT-DERIVED PROTEIN 4"/>
    <property type="match status" value="1"/>
</dbReference>
<dbReference type="AlphaFoldDB" id="A0AAE1UC60"/>
<protein>
    <recommendedName>
        <fullName evidence="2">PiggyBac transposable element-derived protein domain-containing protein</fullName>
    </recommendedName>
</protein>
<dbReference type="PANTHER" id="PTHR46599">
    <property type="entry name" value="PIGGYBAC TRANSPOSABLE ELEMENT-DERIVED PROTEIN 4"/>
    <property type="match status" value="1"/>
</dbReference>
<evidence type="ECO:0000313" key="4">
    <source>
        <dbReference type="Proteomes" id="UP001292094"/>
    </source>
</evidence>
<feature type="domain" description="PiggyBac transposable element-derived protein" evidence="2">
    <location>
        <begin position="79"/>
        <end position="389"/>
    </location>
</feature>
<dbReference type="InterPro" id="IPR029526">
    <property type="entry name" value="PGBD"/>
</dbReference>
<evidence type="ECO:0000256" key="1">
    <source>
        <dbReference type="SAM" id="MobiDB-lite"/>
    </source>
</evidence>
<name>A0AAE1UC60_9EUCA</name>
<gene>
    <name evidence="3" type="ORF">Pmani_014898</name>
</gene>
<evidence type="ECO:0000259" key="2">
    <source>
        <dbReference type="Pfam" id="PF13843"/>
    </source>
</evidence>
<accession>A0AAE1UC60</accession>
<feature type="compositionally biased region" description="Acidic residues" evidence="1">
    <location>
        <begin position="14"/>
        <end position="23"/>
    </location>
</feature>
<feature type="region of interest" description="Disordered" evidence="1">
    <location>
        <begin position="1"/>
        <end position="23"/>
    </location>
</feature>
<keyword evidence="4" id="KW-1185">Reference proteome</keyword>
<proteinExistence type="predicted"/>